<gene>
    <name evidence="2" type="ORF">N800_12710</name>
</gene>
<reference evidence="2 3" key="1">
    <citation type="submission" date="2013-08" db="EMBL/GenBank/DDBJ databases">
        <title>Genome sequencing of Lysobacter.</title>
        <authorList>
            <person name="Zhang S."/>
            <person name="Wang G."/>
        </authorList>
    </citation>
    <scope>NUCLEOTIDE SEQUENCE [LARGE SCALE GENOMIC DNA]</scope>
    <source>
        <strain evidence="2 3">GH1-9</strain>
    </source>
</reference>
<evidence type="ECO:0008006" key="4">
    <source>
        <dbReference type="Google" id="ProtNLM"/>
    </source>
</evidence>
<dbReference type="EMBL" id="AVPU01000004">
    <property type="protein sequence ID" value="KGM55577.1"/>
    <property type="molecule type" value="Genomic_DNA"/>
</dbReference>
<keyword evidence="3" id="KW-1185">Reference proteome</keyword>
<accession>A0A0A0F2F4</accession>
<name>A0A0A0F2F4_9GAMM</name>
<proteinExistence type="predicted"/>
<evidence type="ECO:0000313" key="2">
    <source>
        <dbReference type="EMBL" id="KGM55577.1"/>
    </source>
</evidence>
<sequence length="65" mass="7035">MTRAISRVLLLLASSAVLYSVYQVATGYSAFSWAWLVALLPAVYGTYLLGACALDGRRAMAPEHQ</sequence>
<keyword evidence="1" id="KW-1133">Transmembrane helix</keyword>
<protein>
    <recommendedName>
        <fullName evidence="4">Transmembrane protein</fullName>
    </recommendedName>
</protein>
<organism evidence="2 3">
    <name type="scientific">Lysobacter daejeonensis GH1-9</name>
    <dbReference type="NCBI Taxonomy" id="1385517"/>
    <lineage>
        <taxon>Bacteria</taxon>
        <taxon>Pseudomonadati</taxon>
        <taxon>Pseudomonadota</taxon>
        <taxon>Gammaproteobacteria</taxon>
        <taxon>Lysobacterales</taxon>
        <taxon>Lysobacteraceae</taxon>
        <taxon>Aerolutibacter</taxon>
    </lineage>
</organism>
<dbReference type="Proteomes" id="UP000029998">
    <property type="component" value="Unassembled WGS sequence"/>
</dbReference>
<keyword evidence="1" id="KW-0812">Transmembrane</keyword>
<evidence type="ECO:0000313" key="3">
    <source>
        <dbReference type="Proteomes" id="UP000029998"/>
    </source>
</evidence>
<dbReference type="RefSeq" id="WP_156962856.1">
    <property type="nucleotide sequence ID" value="NZ_AVPU01000004.1"/>
</dbReference>
<keyword evidence="1" id="KW-0472">Membrane</keyword>
<dbReference type="AlphaFoldDB" id="A0A0A0F2F4"/>
<evidence type="ECO:0000256" key="1">
    <source>
        <dbReference type="SAM" id="Phobius"/>
    </source>
</evidence>
<feature type="transmembrane region" description="Helical" evidence="1">
    <location>
        <begin position="33"/>
        <end position="54"/>
    </location>
</feature>
<dbReference type="STRING" id="1385517.N800_12710"/>
<comment type="caution">
    <text evidence="2">The sequence shown here is derived from an EMBL/GenBank/DDBJ whole genome shotgun (WGS) entry which is preliminary data.</text>
</comment>